<dbReference type="GO" id="GO:0042048">
    <property type="term" value="P:olfactory behavior"/>
    <property type="evidence" value="ECO:0007669"/>
    <property type="project" value="TreeGrafter"/>
</dbReference>
<feature type="transmembrane region" description="Helical" evidence="1">
    <location>
        <begin position="131"/>
        <end position="149"/>
    </location>
</feature>
<dbReference type="PANTHER" id="PTHR22943:SF28">
    <property type="entry name" value="SEVEN TM RECEPTOR"/>
    <property type="match status" value="1"/>
</dbReference>
<dbReference type="InParanoid" id="E3N6F1"/>
<keyword evidence="3" id="KW-1185">Reference proteome</keyword>
<dbReference type="FunCoup" id="E3N6F1">
    <property type="interactions" value="1080"/>
</dbReference>
<proteinExistence type="predicted"/>
<organism evidence="3">
    <name type="scientific">Caenorhabditis remanei</name>
    <name type="common">Caenorhabditis vulgaris</name>
    <dbReference type="NCBI Taxonomy" id="31234"/>
    <lineage>
        <taxon>Eukaryota</taxon>
        <taxon>Metazoa</taxon>
        <taxon>Ecdysozoa</taxon>
        <taxon>Nematoda</taxon>
        <taxon>Chromadorea</taxon>
        <taxon>Rhabditida</taxon>
        <taxon>Rhabditina</taxon>
        <taxon>Rhabditomorpha</taxon>
        <taxon>Rhabditoidea</taxon>
        <taxon>Rhabditidae</taxon>
        <taxon>Peloderinae</taxon>
        <taxon>Caenorhabditis</taxon>
    </lineage>
</organism>
<dbReference type="AlphaFoldDB" id="E3N6F1"/>
<dbReference type="eggNOG" id="ENOG502TGGQ">
    <property type="taxonomic scope" value="Eukaryota"/>
</dbReference>
<keyword evidence="1" id="KW-0812">Transmembrane</keyword>
<sequence length="355" mass="41390">MVLSFEQVSDISYTIAVIFCVSCNILLLYLVYTKSPKHVGTYKHLMTFFAINGILHSIFDFITKPIFIMLEGNEYHGNILVYFVLNKRFPSKWWAVLATEIYGFFLAVIFVIFAVHFIFRYWTITKNPKIRFFNFPYFIFWILLSYYFGVEYSAILHIEFSERPDKTEFIRQKMQDDFGHSMNEVTYMAARFVKYSEEEGVLRVDWRQIAFYFAAVKTMILSFIILIYCGIAITKSIRRDLKALASKERLKLELNLFMALIVQTVIPLLMIYCPFLLMWNFPIFLGIETARLTGIGVALYPGIDPLAVIFIVANYRRALLNPFRRLVLRQNVSYTVREISSTSRSGLGAKVGPTN</sequence>
<dbReference type="OrthoDB" id="5860156at2759"/>
<feature type="transmembrane region" description="Helical" evidence="1">
    <location>
        <begin position="254"/>
        <end position="277"/>
    </location>
</feature>
<reference evidence="2" key="1">
    <citation type="submission" date="2007-07" db="EMBL/GenBank/DDBJ databases">
        <title>PCAP assembly of the Caenorhabditis remanei genome.</title>
        <authorList>
            <consortium name="The Caenorhabditis remanei Sequencing Consortium"/>
            <person name="Wilson R.K."/>
        </authorList>
    </citation>
    <scope>NUCLEOTIDE SEQUENCE [LARGE SCALE GENOMIC DNA]</scope>
    <source>
        <strain evidence="2">PB4641</strain>
    </source>
</reference>
<dbReference type="InterPro" id="IPR019428">
    <property type="entry name" value="7TM_GPCR_serpentine_rcpt_Str"/>
</dbReference>
<accession>E3N6F1</accession>
<evidence type="ECO:0000256" key="1">
    <source>
        <dbReference type="SAM" id="Phobius"/>
    </source>
</evidence>
<keyword evidence="1" id="KW-0472">Membrane</keyword>
<feature type="transmembrane region" description="Helical" evidence="1">
    <location>
        <begin position="44"/>
        <end position="62"/>
    </location>
</feature>
<feature type="transmembrane region" description="Helical" evidence="1">
    <location>
        <begin position="209"/>
        <end position="233"/>
    </location>
</feature>
<dbReference type="GO" id="GO:0005886">
    <property type="term" value="C:plasma membrane"/>
    <property type="evidence" value="ECO:0007669"/>
    <property type="project" value="TreeGrafter"/>
</dbReference>
<dbReference type="Gene3D" id="1.20.1070.10">
    <property type="entry name" value="Rhodopsin 7-helix transmembrane proteins"/>
    <property type="match status" value="1"/>
</dbReference>
<dbReference type="PANTHER" id="PTHR22943">
    <property type="entry name" value="7-TRANSMEMBRANE DOMAIN RECEPTOR C.ELEGANS"/>
    <property type="match status" value="1"/>
</dbReference>
<protein>
    <submittedName>
        <fullName evidence="2">CRE-STR-77 protein</fullName>
    </submittedName>
</protein>
<feature type="transmembrane region" description="Helical" evidence="1">
    <location>
        <begin position="93"/>
        <end position="119"/>
    </location>
</feature>
<dbReference type="SUPFAM" id="SSF81321">
    <property type="entry name" value="Family A G protein-coupled receptor-like"/>
    <property type="match status" value="1"/>
</dbReference>
<dbReference type="Proteomes" id="UP000008281">
    <property type="component" value="Unassembled WGS sequence"/>
</dbReference>
<dbReference type="HOGENOM" id="CLU_036335_2_0_1"/>
<gene>
    <name evidence="2" type="primary">Cre-str-77</name>
    <name evidence="2" type="ORF">CRE_06002</name>
</gene>
<name>E3N6F1_CAERE</name>
<feature type="transmembrane region" description="Helical" evidence="1">
    <location>
        <begin position="297"/>
        <end position="315"/>
    </location>
</feature>
<dbReference type="OMA" id="FRYWTIT"/>
<evidence type="ECO:0000313" key="2">
    <source>
        <dbReference type="EMBL" id="EFO88105.1"/>
    </source>
</evidence>
<dbReference type="STRING" id="31234.E3N6F1"/>
<feature type="transmembrane region" description="Helical" evidence="1">
    <location>
        <begin position="12"/>
        <end position="32"/>
    </location>
</feature>
<dbReference type="GO" id="GO:0038022">
    <property type="term" value="F:G protein-coupled olfactory receptor activity"/>
    <property type="evidence" value="ECO:0007669"/>
    <property type="project" value="TreeGrafter"/>
</dbReference>
<dbReference type="Pfam" id="PF10326">
    <property type="entry name" value="7TM_GPCR_Str"/>
    <property type="match status" value="1"/>
</dbReference>
<dbReference type="EMBL" id="DS268540">
    <property type="protein sequence ID" value="EFO88105.1"/>
    <property type="molecule type" value="Genomic_DNA"/>
</dbReference>
<keyword evidence="1" id="KW-1133">Transmembrane helix</keyword>
<evidence type="ECO:0000313" key="3">
    <source>
        <dbReference type="Proteomes" id="UP000008281"/>
    </source>
</evidence>